<name>A0A0W0GAE0_MONRR</name>
<comment type="similarity">
    <text evidence="1">Belongs to the trichodiene synthase family.</text>
</comment>
<accession>A0A0W0GAE0</accession>
<sequence>MSLGFTPDANDSISQVASTIRDFLDRLCYQPAVPNQEDRRRLEEIVRDELARHIQSYHGERTSEWLDRCCTPGVALSQMIYPGHDFEEQLYMSRLTTWLLYFDDMAHRMPSSLEAFQRNLITNEDDLEVMVTFRRLLADAYRLRDPISANLIVTSCMEFVTGCAIEGSKELSLMKVRETAASWPYFLRTRTGVAHAFSFMIFPRNLNFELSSYIQIMGDANLFIELANDVLSFHKENLVGETNNYVSNRAYTTGKSAIQAHKEIAEDVISAYHRICATLDKSQLEVWKKYANGHLAFHVAQKRYHLDEILSS</sequence>
<dbReference type="InterPro" id="IPR008949">
    <property type="entry name" value="Isoprenoid_synthase_dom_sf"/>
</dbReference>
<dbReference type="SFLD" id="SFLDG01021">
    <property type="entry name" value="Trichodiene_Synthase_Like"/>
    <property type="match status" value="1"/>
</dbReference>
<dbReference type="GO" id="GO:0016838">
    <property type="term" value="F:carbon-oxygen lyase activity, acting on phosphates"/>
    <property type="evidence" value="ECO:0007669"/>
    <property type="project" value="InterPro"/>
</dbReference>
<dbReference type="SFLD" id="SFLDS00005">
    <property type="entry name" value="Isoprenoid_Synthase_Type_I"/>
    <property type="match status" value="1"/>
</dbReference>
<dbReference type="Proteomes" id="UP000054988">
    <property type="component" value="Unassembled WGS sequence"/>
</dbReference>
<comment type="caution">
    <text evidence="3">The sequence shown here is derived from an EMBL/GenBank/DDBJ whole genome shotgun (WGS) entry which is preliminary data.</text>
</comment>
<protein>
    <recommendedName>
        <fullName evidence="5">Terpenoid synthase</fullName>
    </recommendedName>
</protein>
<evidence type="ECO:0008006" key="5">
    <source>
        <dbReference type="Google" id="ProtNLM"/>
    </source>
</evidence>
<evidence type="ECO:0000313" key="4">
    <source>
        <dbReference type="Proteomes" id="UP000054988"/>
    </source>
</evidence>
<gene>
    <name evidence="3" type="ORF">WG66_1930</name>
</gene>
<keyword evidence="2" id="KW-0456">Lyase</keyword>
<evidence type="ECO:0000313" key="3">
    <source>
        <dbReference type="EMBL" id="KTB45493.1"/>
    </source>
</evidence>
<dbReference type="Pfam" id="PF06330">
    <property type="entry name" value="TRI5"/>
    <property type="match status" value="1"/>
</dbReference>
<dbReference type="EMBL" id="LATX01000680">
    <property type="protein sequence ID" value="KTB45493.1"/>
    <property type="molecule type" value="Genomic_DNA"/>
</dbReference>
<dbReference type="AlphaFoldDB" id="A0A0W0GAE0"/>
<evidence type="ECO:0000256" key="1">
    <source>
        <dbReference type="ARBA" id="ARBA00007946"/>
    </source>
</evidence>
<proteinExistence type="inferred from homology"/>
<dbReference type="Gene3D" id="1.10.600.10">
    <property type="entry name" value="Farnesyl Diphosphate Synthase"/>
    <property type="match status" value="1"/>
</dbReference>
<dbReference type="SUPFAM" id="SSF48576">
    <property type="entry name" value="Terpenoid synthases"/>
    <property type="match status" value="1"/>
</dbReference>
<organism evidence="3 4">
    <name type="scientific">Moniliophthora roreri</name>
    <name type="common">Frosty pod rot fungus</name>
    <name type="synonym">Monilia roreri</name>
    <dbReference type="NCBI Taxonomy" id="221103"/>
    <lineage>
        <taxon>Eukaryota</taxon>
        <taxon>Fungi</taxon>
        <taxon>Dikarya</taxon>
        <taxon>Basidiomycota</taxon>
        <taxon>Agaricomycotina</taxon>
        <taxon>Agaricomycetes</taxon>
        <taxon>Agaricomycetidae</taxon>
        <taxon>Agaricales</taxon>
        <taxon>Marasmiineae</taxon>
        <taxon>Marasmiaceae</taxon>
        <taxon>Moniliophthora</taxon>
    </lineage>
</organism>
<dbReference type="InterPro" id="IPR024652">
    <property type="entry name" value="Trichodiene_synth"/>
</dbReference>
<evidence type="ECO:0000256" key="2">
    <source>
        <dbReference type="ARBA" id="ARBA00023239"/>
    </source>
</evidence>
<dbReference type="eggNOG" id="ENOG502SQ3X">
    <property type="taxonomic scope" value="Eukaryota"/>
</dbReference>
<reference evidence="3 4" key="1">
    <citation type="submission" date="2015-12" db="EMBL/GenBank/DDBJ databases">
        <title>Draft genome sequence of Moniliophthora roreri, the causal agent of frosty pod rot of cacao.</title>
        <authorList>
            <person name="Aime M.C."/>
            <person name="Diaz-Valderrama J.R."/>
            <person name="Kijpornyongpan T."/>
            <person name="Phillips-Mora W."/>
        </authorList>
    </citation>
    <scope>NUCLEOTIDE SEQUENCE [LARGE SCALE GENOMIC DNA]</scope>
    <source>
        <strain evidence="3 4">MCA 2952</strain>
    </source>
</reference>